<organism evidence="8 9">
    <name type="scientific">Methylovirgula ligni</name>
    <dbReference type="NCBI Taxonomy" id="569860"/>
    <lineage>
        <taxon>Bacteria</taxon>
        <taxon>Pseudomonadati</taxon>
        <taxon>Pseudomonadota</taxon>
        <taxon>Alphaproteobacteria</taxon>
        <taxon>Hyphomicrobiales</taxon>
        <taxon>Beijerinckiaceae</taxon>
        <taxon>Methylovirgula</taxon>
    </lineage>
</organism>
<dbReference type="GO" id="GO:0046872">
    <property type="term" value="F:metal ion binding"/>
    <property type="evidence" value="ECO:0007669"/>
    <property type="project" value="UniProtKB-KW"/>
</dbReference>
<dbReference type="Proteomes" id="UP000256900">
    <property type="component" value="Unassembled WGS sequence"/>
</dbReference>
<dbReference type="InterPro" id="IPR050738">
    <property type="entry name" value="Sulfatase"/>
</dbReference>
<dbReference type="InterPro" id="IPR000917">
    <property type="entry name" value="Sulfatase_N"/>
</dbReference>
<evidence type="ECO:0000256" key="5">
    <source>
        <dbReference type="SAM" id="MobiDB-lite"/>
    </source>
</evidence>
<evidence type="ECO:0000313" key="9">
    <source>
        <dbReference type="Proteomes" id="UP000256900"/>
    </source>
</evidence>
<dbReference type="PANTHER" id="PTHR42693">
    <property type="entry name" value="ARYLSULFATASE FAMILY MEMBER"/>
    <property type="match status" value="1"/>
</dbReference>
<reference evidence="8 9" key="1">
    <citation type="submission" date="2018-08" db="EMBL/GenBank/DDBJ databases">
        <title>Genomic Encyclopedia of Type Strains, Phase IV (KMG-IV): sequencing the most valuable type-strain genomes for metagenomic binning, comparative biology and taxonomic classification.</title>
        <authorList>
            <person name="Goeker M."/>
        </authorList>
    </citation>
    <scope>NUCLEOTIDE SEQUENCE [LARGE SCALE GENOMIC DNA]</scope>
    <source>
        <strain evidence="8 9">BW863</strain>
    </source>
</reference>
<evidence type="ECO:0000256" key="3">
    <source>
        <dbReference type="ARBA" id="ARBA00022801"/>
    </source>
</evidence>
<dbReference type="GO" id="GO:0016787">
    <property type="term" value="F:hydrolase activity"/>
    <property type="evidence" value="ECO:0007669"/>
    <property type="project" value="UniProtKB-KW"/>
</dbReference>
<feature type="region of interest" description="Disordered" evidence="5">
    <location>
        <begin position="42"/>
        <end position="61"/>
    </location>
</feature>
<dbReference type="AlphaFoldDB" id="A0A3D9YV23"/>
<name>A0A3D9YV23_9HYPH</name>
<dbReference type="PROSITE" id="PS00523">
    <property type="entry name" value="SULFATASE_1"/>
    <property type="match status" value="1"/>
</dbReference>
<dbReference type="EMBL" id="QUMO01000003">
    <property type="protein sequence ID" value="REF86018.1"/>
    <property type="molecule type" value="Genomic_DNA"/>
</dbReference>
<sequence length="792" mass="87257">MHPGNFLRPVLTGRRFTQFLLLPLLCISFAARAEEVLPKPEEPFQGTIGKTREESSAAWPSPLRAKHGAPNIVLILLDDVGFGASSTFGGAATTPELDKLAAQGLRYNNFNVVGICAPTRAALLTGRNHHQVGFGNLPDVAAGFPAYNSVWKKNTASIAEVLRLNGYSTAAFGKWHNTPTWEISPVGPFDHWPTSLGFEYFYGFLAGETSEWDPRLYRDTAPVEHAPDPKYYLTTDLADDAIHWIHQHDAVAPKKPYFVYFATGATHAPHHVPHEWIDKYKGKFDQGWDKLREEVFARQKKLGVIPANALLTPRPDGLPAWDSLTPDQKKLYAHQMEVYAGYLSVTDYEVGRLLKDLQDSGDAQHTLVFYIVGDNGGSAEGGLEGSDTNVATIEGSHRTVPEMLEHFSDLGSPDYDNHYAAGWSWATSTPFQWMKQIASHFGATRDPLIVSWPDHTTHSEIVRSQFGHVNDIAPTIYQAAGVTFPDVVDGVKQIPLEGKSLVPSFTDPQVKSQHTVQYFEIFGNRAIYKDGWVAAARRYKPWEIFSNLATLFRGNFDKDRWELYHVDEDFSEANDLAAKDPDKLKELKAVFDAEAVRNGVYPLVPIPLVDIPTVTGDKTHFVYLSGVDRLPLATVPELSVSHKLTAIVDFPDNAPQGVIVAEGGRYGGFSLYVKDGKLIYESNVYGTIHQTLVASGPLPKGKTQVVYEYEADPSKLTGIAALLAPKVTSGTGRLFIGDKKVGETHFAKTGGFHSAITETFDVGQDTGSPVSSVYGSPFPFNGKVERVTIDLE</sequence>
<dbReference type="Gene3D" id="3.30.1120.10">
    <property type="match status" value="1"/>
</dbReference>
<keyword evidence="2" id="KW-0479">Metal-binding</keyword>
<dbReference type="PANTHER" id="PTHR42693:SF43">
    <property type="entry name" value="BLL2667 PROTEIN"/>
    <property type="match status" value="1"/>
</dbReference>
<evidence type="ECO:0000256" key="4">
    <source>
        <dbReference type="ARBA" id="ARBA00022837"/>
    </source>
</evidence>
<feature type="signal peptide" evidence="6">
    <location>
        <begin position="1"/>
        <end position="33"/>
    </location>
</feature>
<keyword evidence="4" id="KW-0106">Calcium</keyword>
<evidence type="ECO:0000256" key="1">
    <source>
        <dbReference type="ARBA" id="ARBA00008779"/>
    </source>
</evidence>
<keyword evidence="3" id="KW-0378">Hydrolase</keyword>
<comment type="caution">
    <text evidence="8">The sequence shown here is derived from an EMBL/GenBank/DDBJ whole genome shotgun (WGS) entry which is preliminary data.</text>
</comment>
<accession>A0A3D9YV23</accession>
<dbReference type="OrthoDB" id="9803751at2"/>
<gene>
    <name evidence="8" type="ORF">DES32_2060</name>
</gene>
<dbReference type="InterPro" id="IPR024607">
    <property type="entry name" value="Sulfatase_CS"/>
</dbReference>
<keyword evidence="9" id="KW-1185">Reference proteome</keyword>
<keyword evidence="6" id="KW-0732">Signal</keyword>
<evidence type="ECO:0000256" key="6">
    <source>
        <dbReference type="SAM" id="SignalP"/>
    </source>
</evidence>
<proteinExistence type="inferred from homology"/>
<evidence type="ECO:0000259" key="7">
    <source>
        <dbReference type="Pfam" id="PF00884"/>
    </source>
</evidence>
<dbReference type="RefSeq" id="WP_115836605.1">
    <property type="nucleotide sequence ID" value="NZ_CP025086.1"/>
</dbReference>
<feature type="domain" description="Sulfatase N-terminal" evidence="7">
    <location>
        <begin position="70"/>
        <end position="482"/>
    </location>
</feature>
<feature type="chain" id="PRO_5017597295" evidence="6">
    <location>
        <begin position="34"/>
        <end position="792"/>
    </location>
</feature>
<evidence type="ECO:0000256" key="2">
    <source>
        <dbReference type="ARBA" id="ARBA00022723"/>
    </source>
</evidence>
<comment type="similarity">
    <text evidence="1">Belongs to the sulfatase family.</text>
</comment>
<dbReference type="Gene3D" id="3.40.720.10">
    <property type="entry name" value="Alkaline Phosphatase, subunit A"/>
    <property type="match status" value="1"/>
</dbReference>
<dbReference type="InterPro" id="IPR017850">
    <property type="entry name" value="Alkaline_phosphatase_core_sf"/>
</dbReference>
<protein>
    <submittedName>
        <fullName evidence="8">Arylsulfatase</fullName>
    </submittedName>
</protein>
<evidence type="ECO:0000313" key="8">
    <source>
        <dbReference type="EMBL" id="REF86018.1"/>
    </source>
</evidence>
<dbReference type="CDD" id="cd16025">
    <property type="entry name" value="PAS_like"/>
    <property type="match status" value="1"/>
</dbReference>
<dbReference type="SUPFAM" id="SSF53649">
    <property type="entry name" value="Alkaline phosphatase-like"/>
    <property type="match status" value="1"/>
</dbReference>
<dbReference type="Pfam" id="PF00884">
    <property type="entry name" value="Sulfatase"/>
    <property type="match status" value="1"/>
</dbReference>